<protein>
    <submittedName>
        <fullName evidence="2">Uncharacterized protein</fullName>
    </submittedName>
</protein>
<reference evidence="2" key="1">
    <citation type="submission" date="2021-01" db="EMBL/GenBank/DDBJ databases">
        <authorList>
            <person name="Lovell J.T."/>
            <person name="Bentley N."/>
            <person name="Bhattarai G."/>
            <person name="Jenkins J.W."/>
            <person name="Sreedasyam A."/>
            <person name="Alarcon Y."/>
            <person name="Bock C."/>
            <person name="Boston L."/>
            <person name="Carlson J."/>
            <person name="Cervantes K."/>
            <person name="Clermont K."/>
            <person name="Krom N."/>
            <person name="Kubenka K."/>
            <person name="Mamidi S."/>
            <person name="Mattison C."/>
            <person name="Monteros M."/>
            <person name="Pisani C."/>
            <person name="Plott C."/>
            <person name="Rajasekar S."/>
            <person name="Rhein H.S."/>
            <person name="Rohla C."/>
            <person name="Song M."/>
            <person name="Hilaire R.S."/>
            <person name="Shu S."/>
            <person name="Wells L."/>
            <person name="Wang X."/>
            <person name="Webber J."/>
            <person name="Heerema R.J."/>
            <person name="Klein P."/>
            <person name="Conner P."/>
            <person name="Grauke L."/>
            <person name="Grimwood J."/>
            <person name="Schmutz J."/>
            <person name="Randall J.J."/>
        </authorList>
    </citation>
    <scope>NUCLEOTIDE SEQUENCE</scope>
    <source>
        <tissue evidence="2">Leaf</tissue>
    </source>
</reference>
<accession>A0A922KCC6</accession>
<dbReference type="Proteomes" id="UP000811246">
    <property type="component" value="Chromosome 1"/>
</dbReference>
<name>A0A922KCC6_CARIL</name>
<evidence type="ECO:0000313" key="3">
    <source>
        <dbReference type="Proteomes" id="UP000811246"/>
    </source>
</evidence>
<feature type="transmembrane region" description="Helical" evidence="1">
    <location>
        <begin position="99"/>
        <end position="123"/>
    </location>
</feature>
<proteinExistence type="predicted"/>
<comment type="caution">
    <text evidence="2">The sequence shown here is derived from an EMBL/GenBank/DDBJ whole genome shotgun (WGS) entry which is preliminary data.</text>
</comment>
<gene>
    <name evidence="2" type="ORF">I3842_01G286900</name>
</gene>
<dbReference type="EMBL" id="CM031825">
    <property type="protein sequence ID" value="KAG6734784.1"/>
    <property type="molecule type" value="Genomic_DNA"/>
</dbReference>
<keyword evidence="1" id="KW-0472">Membrane</keyword>
<evidence type="ECO:0000256" key="1">
    <source>
        <dbReference type="SAM" id="Phobius"/>
    </source>
</evidence>
<feature type="transmembrane region" description="Helical" evidence="1">
    <location>
        <begin position="21"/>
        <end position="39"/>
    </location>
</feature>
<keyword evidence="1" id="KW-1133">Transmembrane helix</keyword>
<keyword evidence="1" id="KW-0812">Transmembrane</keyword>
<sequence>MMKYHLLLSSAYQDQVINHLTLAYFVISGLHLLSALVTWQAHRLPAILKIVGYNFSSIDFETMLTSMRNLQQPDGIKLYNSYCGFTSFSLLGESSMNSLWVQLGITDLAAGLLTLKLFFILLAL</sequence>
<organism evidence="2 3">
    <name type="scientific">Carya illinoinensis</name>
    <name type="common">Pecan</name>
    <dbReference type="NCBI Taxonomy" id="32201"/>
    <lineage>
        <taxon>Eukaryota</taxon>
        <taxon>Viridiplantae</taxon>
        <taxon>Streptophyta</taxon>
        <taxon>Embryophyta</taxon>
        <taxon>Tracheophyta</taxon>
        <taxon>Spermatophyta</taxon>
        <taxon>Magnoliopsida</taxon>
        <taxon>eudicotyledons</taxon>
        <taxon>Gunneridae</taxon>
        <taxon>Pentapetalae</taxon>
        <taxon>rosids</taxon>
        <taxon>fabids</taxon>
        <taxon>Fagales</taxon>
        <taxon>Juglandaceae</taxon>
        <taxon>Carya</taxon>
    </lineage>
</organism>
<dbReference type="AlphaFoldDB" id="A0A922KCC6"/>
<evidence type="ECO:0000313" key="2">
    <source>
        <dbReference type="EMBL" id="KAG6734784.1"/>
    </source>
</evidence>